<dbReference type="GO" id="GO:0046872">
    <property type="term" value="F:metal ion binding"/>
    <property type="evidence" value="ECO:0007669"/>
    <property type="project" value="UniProtKB-KW"/>
</dbReference>
<sequence>MSATVTATPADPRAAAARIRALAREFGFQRCGIAGIELQEDEAHLRDWLAQGLYGTMQWMAQHGDKRTRPAELIPGTLRVISVGLDYGRNDDDSAWDTLRNGARAYVARYALGRDYHKLMRNRLQKLAERIQAEIGRFGHRVFVDSAPVLERALARDAGLGWIGKHTCLIDRSGGSWFFLGEIYVDLPLPIDPPASAHCGTCTRCIDVCPTQAIVAPYRLDARRCIAYLTIEHDGAIPEALRPAIGNRIFGCDDCQLVCPWNKFAKRSDEPDFRARNDLDRATLAQLFAWDEDEFLRRTEGSAIRRSGHERWLRNLAVALGNAPTTPQVLAALGTRAQHASPLVREHVQWALARHAGTAAAADHGGSPPAADRAGVRG</sequence>
<evidence type="ECO:0000313" key="13">
    <source>
        <dbReference type="Proteomes" id="UP000239898"/>
    </source>
</evidence>
<dbReference type="Pfam" id="PF08331">
    <property type="entry name" value="QueG_DUF1730"/>
    <property type="match status" value="1"/>
</dbReference>
<keyword evidence="9" id="KW-0170">Cobalt</keyword>
<keyword evidence="1 9" id="KW-0004">4Fe-4S</keyword>
<feature type="binding site" evidence="9">
    <location>
        <position position="67"/>
    </location>
    <ligand>
        <name>cob(II)alamin</name>
        <dbReference type="ChEBI" id="CHEBI:16304"/>
    </ligand>
</feature>
<dbReference type="GO" id="GO:0052693">
    <property type="term" value="F:epoxyqueuosine reductase activity"/>
    <property type="evidence" value="ECO:0007669"/>
    <property type="project" value="UniProtKB-UniRule"/>
</dbReference>
<dbReference type="EMBL" id="MIGX01000015">
    <property type="protein sequence ID" value="PPT92097.1"/>
    <property type="molecule type" value="Genomic_DNA"/>
</dbReference>
<dbReference type="NCBIfam" id="TIGR00276">
    <property type="entry name" value="tRNA epoxyqueuosine(34) reductase QueG"/>
    <property type="match status" value="1"/>
</dbReference>
<dbReference type="EC" id="1.17.99.6" evidence="9"/>
<name>A0A2S6ZIM7_9XANT</name>
<dbReference type="AlphaFoldDB" id="A0A2S6ZIM7"/>
<dbReference type="Pfam" id="PF13484">
    <property type="entry name" value="Fer4_16"/>
    <property type="match status" value="1"/>
</dbReference>
<feature type="binding site" evidence="9">
    <location>
        <position position="209"/>
    </location>
    <ligand>
        <name>[4Fe-4S] cluster</name>
        <dbReference type="ChEBI" id="CHEBI:49883"/>
        <label>2</label>
    </ligand>
</feature>
<comment type="cofactor">
    <cofactor evidence="9">
        <name>[4Fe-4S] cluster</name>
        <dbReference type="ChEBI" id="CHEBI:49883"/>
    </cofactor>
    <text evidence="9">Binds 2 [4Fe-4S] clusters per monomer.</text>
</comment>
<evidence type="ECO:0000256" key="4">
    <source>
        <dbReference type="ARBA" id="ARBA00022723"/>
    </source>
</evidence>
<dbReference type="PROSITE" id="PS51379">
    <property type="entry name" value="4FE4S_FER_2"/>
    <property type="match status" value="1"/>
</dbReference>
<proteinExistence type="inferred from homology"/>
<dbReference type="GO" id="GO:0051539">
    <property type="term" value="F:4 iron, 4 sulfur cluster binding"/>
    <property type="evidence" value="ECO:0007669"/>
    <property type="project" value="UniProtKB-KW"/>
</dbReference>
<comment type="function">
    <text evidence="9">Catalyzes the conversion of epoxyqueuosine (oQ) to queuosine (Q), which is a hypermodified base found in the wobble positions of tRNA(Asp), tRNA(Asn), tRNA(His) and tRNA(Tyr).</text>
</comment>
<evidence type="ECO:0000256" key="1">
    <source>
        <dbReference type="ARBA" id="ARBA00022485"/>
    </source>
</evidence>
<dbReference type="InterPro" id="IPR013542">
    <property type="entry name" value="QueG_DUF1730"/>
</dbReference>
<feature type="active site" description="Proton donor" evidence="9">
    <location>
        <position position="145"/>
    </location>
</feature>
<dbReference type="PANTHER" id="PTHR30002:SF4">
    <property type="entry name" value="EPOXYQUEUOSINE REDUCTASE"/>
    <property type="match status" value="1"/>
</dbReference>
<dbReference type="GO" id="GO:0031419">
    <property type="term" value="F:cobalamin binding"/>
    <property type="evidence" value="ECO:0007669"/>
    <property type="project" value="UniProtKB-KW"/>
</dbReference>
<dbReference type="HAMAP" id="MF_00916">
    <property type="entry name" value="QueG"/>
    <property type="match status" value="1"/>
</dbReference>
<keyword evidence="7 9" id="KW-0408">Iron</keyword>
<feature type="binding site" evidence="9">
    <location>
        <position position="169"/>
    </location>
    <ligand>
        <name>cob(II)alamin</name>
        <dbReference type="ChEBI" id="CHEBI:16304"/>
    </ligand>
</feature>
<feature type="region of interest" description="Disordered" evidence="10">
    <location>
        <begin position="359"/>
        <end position="378"/>
    </location>
</feature>
<dbReference type="PANTHER" id="PTHR30002">
    <property type="entry name" value="EPOXYQUEUOSINE REDUCTASE"/>
    <property type="match status" value="1"/>
</dbReference>
<feature type="binding site" evidence="9">
    <location>
        <position position="255"/>
    </location>
    <ligand>
        <name>[4Fe-4S] cluster</name>
        <dbReference type="ChEBI" id="CHEBI:49883"/>
        <label>2</label>
    </ligand>
</feature>
<gene>
    <name evidence="9 12" type="primary">queG</name>
    <name evidence="12" type="ORF">XthCFBP4691_05365</name>
</gene>
<keyword evidence="6 9" id="KW-0560">Oxidoreductase</keyword>
<dbReference type="PROSITE" id="PS00198">
    <property type="entry name" value="4FE4S_FER_1"/>
    <property type="match status" value="1"/>
</dbReference>
<feature type="binding site" evidence="9">
    <location>
        <position position="199"/>
    </location>
    <ligand>
        <name>[4Fe-4S] cluster</name>
        <dbReference type="ChEBI" id="CHEBI:49883"/>
        <label>1</label>
    </ligand>
</feature>
<dbReference type="Gene3D" id="3.30.70.20">
    <property type="match status" value="1"/>
</dbReference>
<comment type="cofactor">
    <cofactor evidence="9">
        <name>cob(II)alamin</name>
        <dbReference type="ChEBI" id="CHEBI:16304"/>
    </cofactor>
</comment>
<evidence type="ECO:0000256" key="8">
    <source>
        <dbReference type="ARBA" id="ARBA00023014"/>
    </source>
</evidence>
<dbReference type="RefSeq" id="WP_128419490.1">
    <property type="nucleotide sequence ID" value="NZ_CP049017.1"/>
</dbReference>
<dbReference type="InterPro" id="IPR004453">
    <property type="entry name" value="QueG"/>
</dbReference>
<feature type="binding site" evidence="9">
    <location>
        <position position="252"/>
    </location>
    <ligand>
        <name>[4Fe-4S] cluster</name>
        <dbReference type="ChEBI" id="CHEBI:49883"/>
        <label>2</label>
    </ligand>
</feature>
<dbReference type="GO" id="GO:0005737">
    <property type="term" value="C:cytoplasm"/>
    <property type="evidence" value="ECO:0007669"/>
    <property type="project" value="UniProtKB-SubCell"/>
</dbReference>
<dbReference type="InterPro" id="IPR017896">
    <property type="entry name" value="4Fe4S_Fe-S-bd"/>
</dbReference>
<keyword evidence="9" id="KW-0846">Cobalamin</keyword>
<keyword evidence="5 9" id="KW-0671">Queuosine biosynthesis</keyword>
<evidence type="ECO:0000313" key="12">
    <source>
        <dbReference type="EMBL" id="PPT92097.1"/>
    </source>
</evidence>
<comment type="caution">
    <text evidence="12">The sequence shown here is derived from an EMBL/GenBank/DDBJ whole genome shotgun (WGS) entry which is preliminary data.</text>
</comment>
<comment type="subunit">
    <text evidence="9">Monomer.</text>
</comment>
<feature type="binding site" evidence="9">
    <location>
        <begin position="252"/>
        <end position="253"/>
    </location>
    <ligand>
        <name>cob(II)alamin</name>
        <dbReference type="ChEBI" id="CHEBI:16304"/>
    </ligand>
</feature>
<comment type="similarity">
    <text evidence="9">Belongs to the QueG family.</text>
</comment>
<dbReference type="SUPFAM" id="SSF54862">
    <property type="entry name" value="4Fe-4S ferredoxins"/>
    <property type="match status" value="1"/>
</dbReference>
<dbReference type="UniPathway" id="UPA00392"/>
<keyword evidence="8 9" id="KW-0411">Iron-sulfur</keyword>
<dbReference type="Proteomes" id="UP000239898">
    <property type="component" value="Unassembled WGS sequence"/>
</dbReference>
<comment type="pathway">
    <text evidence="9">tRNA modification; tRNA-queuosine biosynthesis.</text>
</comment>
<evidence type="ECO:0000256" key="5">
    <source>
        <dbReference type="ARBA" id="ARBA00022785"/>
    </source>
</evidence>
<feature type="binding site" evidence="9">
    <location>
        <position position="145"/>
    </location>
    <ligand>
        <name>cob(II)alamin</name>
        <dbReference type="ChEBI" id="CHEBI:16304"/>
    </ligand>
</feature>
<dbReference type="InterPro" id="IPR017900">
    <property type="entry name" value="4Fe4S_Fe_S_CS"/>
</dbReference>
<dbReference type="GO" id="GO:0008616">
    <property type="term" value="P:tRNA queuosine(34) biosynthetic process"/>
    <property type="evidence" value="ECO:0007669"/>
    <property type="project" value="UniProtKB-UniRule"/>
</dbReference>
<feature type="binding site" evidence="9">
    <location>
        <position position="259"/>
    </location>
    <ligand>
        <name>[4Fe-4S] cluster</name>
        <dbReference type="ChEBI" id="CHEBI:49883"/>
        <label>1</label>
    </ligand>
</feature>
<feature type="binding site" evidence="9">
    <location>
        <position position="180"/>
    </location>
    <ligand>
        <name>cob(II)alamin</name>
        <dbReference type="ChEBI" id="CHEBI:16304"/>
    </ligand>
</feature>
<keyword evidence="3 9" id="KW-0819">tRNA processing</keyword>
<evidence type="ECO:0000256" key="2">
    <source>
        <dbReference type="ARBA" id="ARBA00022490"/>
    </source>
</evidence>
<evidence type="ECO:0000256" key="9">
    <source>
        <dbReference type="HAMAP-Rule" id="MF_00916"/>
    </source>
</evidence>
<evidence type="ECO:0000256" key="10">
    <source>
        <dbReference type="SAM" id="MobiDB-lite"/>
    </source>
</evidence>
<dbReference type="OrthoDB" id="9784571at2"/>
<evidence type="ECO:0000256" key="7">
    <source>
        <dbReference type="ARBA" id="ARBA00023004"/>
    </source>
</evidence>
<feature type="binding site" evidence="9">
    <location>
        <position position="205"/>
    </location>
    <ligand>
        <name>[4Fe-4S] cluster</name>
        <dbReference type="ChEBI" id="CHEBI:49883"/>
        <label>1</label>
    </ligand>
</feature>
<comment type="catalytic activity">
    <reaction evidence="9">
        <text>epoxyqueuosine(34) in tRNA + AH2 = queuosine(34) in tRNA + A + H2O</text>
        <dbReference type="Rhea" id="RHEA:32159"/>
        <dbReference type="Rhea" id="RHEA-COMP:18571"/>
        <dbReference type="Rhea" id="RHEA-COMP:18582"/>
        <dbReference type="ChEBI" id="CHEBI:13193"/>
        <dbReference type="ChEBI" id="CHEBI:15377"/>
        <dbReference type="ChEBI" id="CHEBI:17499"/>
        <dbReference type="ChEBI" id="CHEBI:194431"/>
        <dbReference type="ChEBI" id="CHEBI:194443"/>
        <dbReference type="EC" id="1.17.99.6"/>
    </reaction>
</comment>
<evidence type="ECO:0000256" key="6">
    <source>
        <dbReference type="ARBA" id="ARBA00023002"/>
    </source>
</evidence>
<evidence type="ECO:0000256" key="3">
    <source>
        <dbReference type="ARBA" id="ARBA00022694"/>
    </source>
</evidence>
<keyword evidence="2 9" id="KW-0963">Cytoplasm</keyword>
<dbReference type="FunFam" id="3.30.70.20:FF:000017">
    <property type="entry name" value="Epoxyqueuosine reductase"/>
    <property type="match status" value="1"/>
</dbReference>
<evidence type="ECO:0000259" key="11">
    <source>
        <dbReference type="PROSITE" id="PS51379"/>
    </source>
</evidence>
<organism evidence="12 13">
    <name type="scientific">Xanthomonas theicola</name>
    <dbReference type="NCBI Taxonomy" id="56464"/>
    <lineage>
        <taxon>Bacteria</taxon>
        <taxon>Pseudomonadati</taxon>
        <taxon>Pseudomonadota</taxon>
        <taxon>Gammaproteobacteria</taxon>
        <taxon>Lysobacterales</taxon>
        <taxon>Lysobacteraceae</taxon>
        <taxon>Xanthomonas</taxon>
    </lineage>
</organism>
<accession>A0A2S6ZIM7</accession>
<keyword evidence="4 9" id="KW-0479">Metal-binding</keyword>
<protein>
    <recommendedName>
        <fullName evidence="9">Epoxyqueuosine reductase</fullName>
        <ecNumber evidence="9">1.17.99.6</ecNumber>
    </recommendedName>
    <alternativeName>
        <fullName evidence="9">Queuosine biosynthesis protein QueG</fullName>
    </alternativeName>
</protein>
<keyword evidence="13" id="KW-1185">Reference proteome</keyword>
<feature type="domain" description="4Fe-4S ferredoxin-type" evidence="11">
    <location>
        <begin position="187"/>
        <end position="219"/>
    </location>
</feature>
<feature type="binding site" evidence="9">
    <location>
        <position position="202"/>
    </location>
    <ligand>
        <name>[4Fe-4S] cluster</name>
        <dbReference type="ChEBI" id="CHEBI:49883"/>
        <label>1</label>
    </ligand>
</feature>
<reference evidence="12 13" key="1">
    <citation type="submission" date="2016-08" db="EMBL/GenBank/DDBJ databases">
        <title>Evolution of the type three secretion system and type three effector repertoires in Xanthomonas.</title>
        <authorList>
            <person name="Merda D."/>
            <person name="Briand M."/>
            <person name="Bosis E."/>
            <person name="Rousseau C."/>
            <person name="Portier P."/>
            <person name="Jacques M.-A."/>
            <person name="Fischer-Le Saux M."/>
        </authorList>
    </citation>
    <scope>NUCLEOTIDE SEQUENCE [LARGE SCALE GENOMIC DNA]</scope>
    <source>
        <strain evidence="12 13">CFBP 4691</strain>
    </source>
</reference>
<comment type="caution">
    <text evidence="9">Lacks conserved residue(s) required for the propagation of feature annotation.</text>
</comment>
<feature type="binding site" evidence="9">
    <location>
        <position position="225"/>
    </location>
    <ligand>
        <name>[4Fe-4S] cluster</name>
        <dbReference type="ChEBI" id="CHEBI:49883"/>
        <label>2</label>
    </ligand>
</feature>
<comment type="subcellular location">
    <subcellularLocation>
        <location evidence="9">Cytoplasm</location>
    </subcellularLocation>
</comment>